<dbReference type="InterPro" id="IPR013083">
    <property type="entry name" value="Znf_RING/FYVE/PHD"/>
</dbReference>
<dbReference type="EMBL" id="MU006561">
    <property type="protein sequence ID" value="KAF2752161.1"/>
    <property type="molecule type" value="Genomic_DNA"/>
</dbReference>
<protein>
    <recommendedName>
        <fullName evidence="5">RING-type domain-containing protein</fullName>
    </recommendedName>
</protein>
<dbReference type="GO" id="GO:0016567">
    <property type="term" value="P:protein ubiquitination"/>
    <property type="evidence" value="ECO:0007669"/>
    <property type="project" value="UniProtKB-UniPathway"/>
</dbReference>
<dbReference type="OrthoDB" id="3801414at2759"/>
<keyword evidence="1" id="KW-0479">Metal-binding</keyword>
<feature type="domain" description="RING-type" evidence="5">
    <location>
        <begin position="21"/>
        <end position="67"/>
    </location>
</feature>
<dbReference type="PANTHER" id="PTHR22763">
    <property type="entry name" value="RING ZINC FINGER PROTEIN"/>
    <property type="match status" value="1"/>
</dbReference>
<dbReference type="SMART" id="SM00184">
    <property type="entry name" value="RING"/>
    <property type="match status" value="1"/>
</dbReference>
<evidence type="ECO:0000259" key="5">
    <source>
        <dbReference type="PROSITE" id="PS50089"/>
    </source>
</evidence>
<keyword evidence="2 4" id="KW-0863">Zinc-finger</keyword>
<dbReference type="InterPro" id="IPR001841">
    <property type="entry name" value="Znf_RING"/>
</dbReference>
<sequence length="385" mass="44340">MAEQLNKDQFLRSLAPEDAECDICREPFEGDHIASRLPCGHWFGRSCLTSWVDTPTGPPNDTCPKCRAPMFSGVVAERLSYPQQPSAEPLDLRLSRVTEREGICFIQMIWSLLHHKLDMVGYGSRYPPKKALRHVELRIVVSLGKYLMERFEDYPNLAIWLQILHIPGRANVIRIHMEDRLKKLIRLLVGHLYFHISIFYTCTPPQDLASLCWKWLLDRDQPGAETRGSDKFLLAHMKLAELSLSTAVEDPAVPFPCKHKIPTLNLDPDHWSRRVQYMKCKKRFERLFGEEAEYMPARHKALQDHLRHTQRMTCPEGPPKPCFKGETNERADMVKLLFKVFSTPISDENFDMTLLNKSLEYYDKNAQDSDAGGPMILDDDGSSTE</sequence>
<evidence type="ECO:0000313" key="6">
    <source>
        <dbReference type="EMBL" id="KAF2752161.1"/>
    </source>
</evidence>
<reference evidence="6" key="1">
    <citation type="journal article" date="2020" name="Stud. Mycol.">
        <title>101 Dothideomycetes genomes: a test case for predicting lifestyles and emergence of pathogens.</title>
        <authorList>
            <person name="Haridas S."/>
            <person name="Albert R."/>
            <person name="Binder M."/>
            <person name="Bloem J."/>
            <person name="Labutti K."/>
            <person name="Salamov A."/>
            <person name="Andreopoulos B."/>
            <person name="Baker S."/>
            <person name="Barry K."/>
            <person name="Bills G."/>
            <person name="Bluhm B."/>
            <person name="Cannon C."/>
            <person name="Castanera R."/>
            <person name="Culley D."/>
            <person name="Daum C."/>
            <person name="Ezra D."/>
            <person name="Gonzalez J."/>
            <person name="Henrissat B."/>
            <person name="Kuo A."/>
            <person name="Liang C."/>
            <person name="Lipzen A."/>
            <person name="Lutzoni F."/>
            <person name="Magnuson J."/>
            <person name="Mondo S."/>
            <person name="Nolan M."/>
            <person name="Ohm R."/>
            <person name="Pangilinan J."/>
            <person name="Park H.-J."/>
            <person name="Ramirez L."/>
            <person name="Alfaro M."/>
            <person name="Sun H."/>
            <person name="Tritt A."/>
            <person name="Yoshinaga Y."/>
            <person name="Zwiers L.-H."/>
            <person name="Turgeon B."/>
            <person name="Goodwin S."/>
            <person name="Spatafora J."/>
            <person name="Crous P."/>
            <person name="Grigoriev I."/>
        </authorList>
    </citation>
    <scope>NUCLEOTIDE SEQUENCE</scope>
    <source>
        <strain evidence="6">CBS 119925</strain>
    </source>
</reference>
<evidence type="ECO:0000256" key="1">
    <source>
        <dbReference type="ARBA" id="ARBA00022723"/>
    </source>
</evidence>
<dbReference type="GO" id="GO:0008270">
    <property type="term" value="F:zinc ion binding"/>
    <property type="evidence" value="ECO:0007669"/>
    <property type="project" value="UniProtKB-KW"/>
</dbReference>
<dbReference type="GO" id="GO:0005789">
    <property type="term" value="C:endoplasmic reticulum membrane"/>
    <property type="evidence" value="ECO:0007669"/>
    <property type="project" value="UniProtKB-SubCell"/>
</dbReference>
<keyword evidence="7" id="KW-1185">Reference proteome</keyword>
<dbReference type="GO" id="GO:0036503">
    <property type="term" value="P:ERAD pathway"/>
    <property type="evidence" value="ECO:0007669"/>
    <property type="project" value="TreeGrafter"/>
</dbReference>
<evidence type="ECO:0000256" key="2">
    <source>
        <dbReference type="ARBA" id="ARBA00022771"/>
    </source>
</evidence>
<dbReference type="Proteomes" id="UP000799440">
    <property type="component" value="Unassembled WGS sequence"/>
</dbReference>
<evidence type="ECO:0000256" key="4">
    <source>
        <dbReference type="PROSITE-ProRule" id="PRU00175"/>
    </source>
</evidence>
<gene>
    <name evidence="6" type="ORF">M011DRAFT_454987</name>
</gene>
<dbReference type="GO" id="GO:0043161">
    <property type="term" value="P:proteasome-mediated ubiquitin-dependent protein catabolic process"/>
    <property type="evidence" value="ECO:0007669"/>
    <property type="project" value="TreeGrafter"/>
</dbReference>
<dbReference type="Pfam" id="PF13639">
    <property type="entry name" value="zf-RING_2"/>
    <property type="match status" value="1"/>
</dbReference>
<dbReference type="AlphaFoldDB" id="A0A6A6VSA8"/>
<keyword evidence="3" id="KW-0862">Zinc</keyword>
<dbReference type="UniPathway" id="UPA00143"/>
<accession>A0A6A6VSA8</accession>
<proteinExistence type="predicted"/>
<dbReference type="PROSITE" id="PS50089">
    <property type="entry name" value="ZF_RING_2"/>
    <property type="match status" value="1"/>
</dbReference>
<evidence type="ECO:0000313" key="7">
    <source>
        <dbReference type="Proteomes" id="UP000799440"/>
    </source>
</evidence>
<dbReference type="InterPro" id="IPR050731">
    <property type="entry name" value="HRD1_E3_ubiq-ligases"/>
</dbReference>
<dbReference type="GO" id="GO:0061630">
    <property type="term" value="F:ubiquitin protein ligase activity"/>
    <property type="evidence" value="ECO:0007669"/>
    <property type="project" value="UniProtKB-EC"/>
</dbReference>
<dbReference type="SUPFAM" id="SSF57850">
    <property type="entry name" value="RING/U-box"/>
    <property type="match status" value="1"/>
</dbReference>
<dbReference type="Gene3D" id="3.30.40.10">
    <property type="entry name" value="Zinc/RING finger domain, C3HC4 (zinc finger)"/>
    <property type="match status" value="1"/>
</dbReference>
<dbReference type="PANTHER" id="PTHR22763:SF184">
    <property type="entry name" value="E3 UBIQUITIN-PROTEIN LIGASE SYNOVIOLIN"/>
    <property type="match status" value="1"/>
</dbReference>
<organism evidence="6 7">
    <name type="scientific">Sporormia fimetaria CBS 119925</name>
    <dbReference type="NCBI Taxonomy" id="1340428"/>
    <lineage>
        <taxon>Eukaryota</taxon>
        <taxon>Fungi</taxon>
        <taxon>Dikarya</taxon>
        <taxon>Ascomycota</taxon>
        <taxon>Pezizomycotina</taxon>
        <taxon>Dothideomycetes</taxon>
        <taxon>Pleosporomycetidae</taxon>
        <taxon>Pleosporales</taxon>
        <taxon>Sporormiaceae</taxon>
        <taxon>Sporormia</taxon>
    </lineage>
</organism>
<evidence type="ECO:0000256" key="3">
    <source>
        <dbReference type="ARBA" id="ARBA00022833"/>
    </source>
</evidence>
<name>A0A6A6VSA8_9PLEO</name>